<comment type="similarity">
    <text evidence="1">Belongs to the protease inhibitor I39 (alpha-2-macroglobulin) family.</text>
</comment>
<dbReference type="PANTHER" id="PTHR11412">
    <property type="entry name" value="MACROGLOBULIN / COMPLEMENT"/>
    <property type="match status" value="1"/>
</dbReference>
<name>A0AAV8WQ27_9CUCU</name>
<evidence type="ECO:0000259" key="4">
    <source>
        <dbReference type="SMART" id="SM01359"/>
    </source>
</evidence>
<organism evidence="7 8">
    <name type="scientific">Rhamnusium bicolor</name>
    <dbReference type="NCBI Taxonomy" id="1586634"/>
    <lineage>
        <taxon>Eukaryota</taxon>
        <taxon>Metazoa</taxon>
        <taxon>Ecdysozoa</taxon>
        <taxon>Arthropoda</taxon>
        <taxon>Hexapoda</taxon>
        <taxon>Insecta</taxon>
        <taxon>Pterygota</taxon>
        <taxon>Neoptera</taxon>
        <taxon>Endopterygota</taxon>
        <taxon>Coleoptera</taxon>
        <taxon>Polyphaga</taxon>
        <taxon>Cucujiformia</taxon>
        <taxon>Chrysomeloidea</taxon>
        <taxon>Cerambycidae</taxon>
        <taxon>Lepturinae</taxon>
        <taxon>Rhagiini</taxon>
        <taxon>Rhamnusium</taxon>
    </lineage>
</organism>
<evidence type="ECO:0000256" key="2">
    <source>
        <dbReference type="ARBA" id="ARBA00022690"/>
    </source>
</evidence>
<dbReference type="Gene3D" id="2.60.120.1540">
    <property type="match status" value="1"/>
</dbReference>
<dbReference type="SMART" id="SM01360">
    <property type="entry name" value="A2M"/>
    <property type="match status" value="1"/>
</dbReference>
<dbReference type="InterPro" id="IPR001599">
    <property type="entry name" value="Macroglobln_a2"/>
</dbReference>
<keyword evidence="8" id="KW-1185">Reference proteome</keyword>
<dbReference type="SUPFAM" id="SSF49410">
    <property type="entry name" value="Alpha-macroglobulin receptor domain"/>
    <property type="match status" value="1"/>
</dbReference>
<keyword evidence="2" id="KW-0646">Protease inhibitor</keyword>
<reference evidence="7" key="1">
    <citation type="journal article" date="2023" name="Insect Mol. Biol.">
        <title>Genome sequencing provides insights into the evolution of gene families encoding plant cell wall-degrading enzymes in longhorned beetles.</title>
        <authorList>
            <person name="Shin N.R."/>
            <person name="Okamura Y."/>
            <person name="Kirsch R."/>
            <person name="Pauchet Y."/>
        </authorList>
    </citation>
    <scope>NUCLEOTIDE SEQUENCE</scope>
    <source>
        <strain evidence="7">RBIC_L_NR</strain>
    </source>
</reference>
<dbReference type="SUPFAM" id="SSF81296">
    <property type="entry name" value="E set domains"/>
    <property type="match status" value="1"/>
</dbReference>
<dbReference type="Pfam" id="PF00207">
    <property type="entry name" value="A2M"/>
    <property type="match status" value="1"/>
</dbReference>
<dbReference type="InterPro" id="IPR009048">
    <property type="entry name" value="A-macroglobulin_rcpt-bd"/>
</dbReference>
<sequence>MKEPHYVSIRVQVQINGAIESSHNQDPVLLYPKKLLKTFINTDKEIYKPGDKIRFRIFTIDEQLLPHNSKGKWKIEASAQELILSGIKEKFPMYDPKMHIHITATITEKGTNRIDVTTGKSLVSLKAYTMKFISNPVFQPGLPYNGKIKLNNIHTNLTNELIEARSLNHTHIGDSFLAVRLFSPSNSYILLQQTVLEKSKDDCRAPQQFTVYYTTDRLNENEDITFYYMIKSQNRIYKLRKVNHIVKKNASDYLNDLKNVVGEKHKFTKLGTSIDNFTLKFRLDRKIGPKYQLLVYYVTKYGETVAVSKTVDVEACLLKVEAKWKQKQMVPGATATLNIKVGAHSLCSVSAIDKSIRFFSANQNSFNANTLFKSFSEERVFPVSGRKTCIAPMKKSSQVASLSFDTENMSPSAMWDLRRRKRHIYSFSEDFDSFDIFNNFGVVIITNLKVVNKPCYTGPLLKDNNSVQFLTGQYDDQNEEKSVSIRSYFPETWLWELVPVSDQIQLKRHLPHSITNWVTNVLCISDEEGLGISQETEITTFQSFFIEIITPYSVKRDENFYLYIHISNYYNHKFPIRITLRLSEGLELKDSKEQLTVSYCLLENNTVTHMFQVKGTKLGTFNATVLAESDNQYPDQCGPETIVSTRLAKHMAVNNSHTSSNVSWLISAYKDIVPDTGKLQLSLNGDLMGKTVENLEKLLDVPTGCGGANNGIDSAKLIRFTLFKRNQFLEKFSSTSYYKKLENRIVQCYQRILNYAHKDGSFSAFGYHDSTGSMFLTAFVVRTLQEAKKHIYVDQRVIDKAVAWIFDHQLENGCFNTMLHGGTSKENSTASLTAYVIISLMEANIQVPKTVQTNAKYCIRSQNNPDKYALALSCYALYKVNWHSEANRMLHRLLAVSGQQQNMLWWSNKDNTSAATDIEITSYVLLSLLNQNTTENLANTHSIVRWLSSKYGPNGGFRSTQDTVVALDALSKYSSLVSSKRLDLNINVETNDKSQKVSLSDGDKLKSKIIILDRNTINIKIIVEGQGCVLAQAIQSYHLMHIPKSEAFKLAVDVAPVSNIDQCSITSVSPCLAYTGLDGPANMAVMEITLPSGYAADRASLYKLVESESTSKIKMFEELKNKINLYFTKLDKQLVCFSFNINENSIVETRKDSVVKLYDYYRPEYEVVEFYRINDKCQYNNSIHIPAIGAKPLSTKIKINNVTFELTESSELTDGLSQEDEKNIVKRSTVYKNADSVNNKTEVDINPDFVDKDIDREFSNSEEENITRINEDFVEKNIDMEFSNCNGNVPYYTTKDNPNNKTKRDVEAQQTHTNTNFTDKYTDREISLGKHVSKKCKILFTYFYILENKENAPLYTIQDIPKKYYKRNVEEQKFVMNVNVATKKGNTSC</sequence>
<dbReference type="SMART" id="SM01361">
    <property type="entry name" value="A2M_recep"/>
    <property type="match status" value="1"/>
</dbReference>
<feature type="domain" description="Alpha-macroglobulin receptor-binding" evidence="6">
    <location>
        <begin position="1081"/>
        <end position="1171"/>
    </location>
</feature>
<dbReference type="Proteomes" id="UP001162156">
    <property type="component" value="Unassembled WGS sequence"/>
</dbReference>
<accession>A0AAV8WQ27</accession>
<comment type="caution">
    <text evidence="7">The sequence shown here is derived from an EMBL/GenBank/DDBJ whole genome shotgun (WGS) entry which is preliminary data.</text>
</comment>
<dbReference type="InterPro" id="IPR050473">
    <property type="entry name" value="A2M/Complement_sys"/>
</dbReference>
<dbReference type="Gene3D" id="2.60.40.1930">
    <property type="match status" value="2"/>
</dbReference>
<evidence type="ECO:0000256" key="1">
    <source>
        <dbReference type="ARBA" id="ARBA00010952"/>
    </source>
</evidence>
<dbReference type="Gene3D" id="2.20.130.20">
    <property type="match status" value="1"/>
</dbReference>
<dbReference type="InterPro" id="IPR008930">
    <property type="entry name" value="Terpenoid_cyclase/PrenylTrfase"/>
</dbReference>
<dbReference type="GO" id="GO:0005615">
    <property type="term" value="C:extracellular space"/>
    <property type="evidence" value="ECO:0007669"/>
    <property type="project" value="InterPro"/>
</dbReference>
<evidence type="ECO:0000256" key="3">
    <source>
        <dbReference type="ARBA" id="ARBA00022900"/>
    </source>
</evidence>
<dbReference type="InterPro" id="IPR014756">
    <property type="entry name" value="Ig_E-set"/>
</dbReference>
<dbReference type="Pfam" id="PF07677">
    <property type="entry name" value="A2M_recep"/>
    <property type="match status" value="1"/>
</dbReference>
<dbReference type="Pfam" id="PF07703">
    <property type="entry name" value="A2M_BRD"/>
    <property type="match status" value="1"/>
</dbReference>
<evidence type="ECO:0000259" key="6">
    <source>
        <dbReference type="SMART" id="SM01361"/>
    </source>
</evidence>
<protein>
    <submittedName>
        <fullName evidence="7">Uncharacterized protein</fullName>
    </submittedName>
</protein>
<evidence type="ECO:0000313" key="8">
    <source>
        <dbReference type="Proteomes" id="UP001162156"/>
    </source>
</evidence>
<dbReference type="GO" id="GO:0004867">
    <property type="term" value="F:serine-type endopeptidase inhibitor activity"/>
    <property type="evidence" value="ECO:0007669"/>
    <property type="project" value="UniProtKB-KW"/>
</dbReference>
<dbReference type="EMBL" id="JANEYF010005337">
    <property type="protein sequence ID" value="KAJ8928546.1"/>
    <property type="molecule type" value="Genomic_DNA"/>
</dbReference>
<dbReference type="PANTHER" id="PTHR11412:SF171">
    <property type="entry name" value="PREGNANCY ZONE PROTEIN-LIKE PROTEIN"/>
    <property type="match status" value="1"/>
</dbReference>
<evidence type="ECO:0000259" key="5">
    <source>
        <dbReference type="SMART" id="SM01360"/>
    </source>
</evidence>
<dbReference type="Gene3D" id="2.60.40.10">
    <property type="entry name" value="Immunoglobulins"/>
    <property type="match status" value="1"/>
</dbReference>
<dbReference type="Pfam" id="PF07678">
    <property type="entry name" value="TED_complement"/>
    <property type="match status" value="1"/>
</dbReference>
<dbReference type="Gene3D" id="2.60.40.690">
    <property type="entry name" value="Alpha-macroglobulin, receptor-binding domain"/>
    <property type="match status" value="1"/>
</dbReference>
<dbReference type="InterPro" id="IPR011625">
    <property type="entry name" value="A2M_N_BRD"/>
</dbReference>
<evidence type="ECO:0000313" key="7">
    <source>
        <dbReference type="EMBL" id="KAJ8928546.1"/>
    </source>
</evidence>
<feature type="domain" description="Alpha-2-macroglobulin" evidence="5">
    <location>
        <begin position="492"/>
        <end position="580"/>
    </location>
</feature>
<keyword evidence="3" id="KW-0722">Serine protease inhibitor</keyword>
<gene>
    <name evidence="7" type="ORF">NQ314_018884</name>
</gene>
<dbReference type="SUPFAM" id="SSF48239">
    <property type="entry name" value="Terpenoid cyclases/Protein prenyltransferases"/>
    <property type="match status" value="1"/>
</dbReference>
<feature type="domain" description="Alpha-2-macroglobulin bait region" evidence="4">
    <location>
        <begin position="192"/>
        <end position="359"/>
    </location>
</feature>
<dbReference type="InterPro" id="IPR011626">
    <property type="entry name" value="Alpha-macroglobulin_TED"/>
</dbReference>
<dbReference type="InterPro" id="IPR036595">
    <property type="entry name" value="A-macroglobulin_rcpt-bd_sf"/>
</dbReference>
<dbReference type="SMART" id="SM01359">
    <property type="entry name" value="A2M_N_2"/>
    <property type="match status" value="1"/>
</dbReference>
<proteinExistence type="inferred from homology"/>
<dbReference type="Gene3D" id="1.50.10.20">
    <property type="match status" value="1"/>
</dbReference>
<dbReference type="InterPro" id="IPR013783">
    <property type="entry name" value="Ig-like_fold"/>
</dbReference>